<keyword evidence="2" id="KW-0812">Transmembrane</keyword>
<protein>
    <submittedName>
        <fullName evidence="3">Uncharacterized protein</fullName>
    </submittedName>
</protein>
<comment type="caution">
    <text evidence="3">The sequence shown here is derived from an EMBL/GenBank/DDBJ whole genome shotgun (WGS) entry which is preliminary data.</text>
</comment>
<evidence type="ECO:0000313" key="3">
    <source>
        <dbReference type="EMBL" id="RUS91540.1"/>
    </source>
</evidence>
<reference evidence="3 4" key="1">
    <citation type="submission" date="2019-01" db="EMBL/GenBank/DDBJ databases">
        <title>A draft genome assembly of the solar-powered sea slug Elysia chlorotica.</title>
        <authorList>
            <person name="Cai H."/>
            <person name="Li Q."/>
            <person name="Fang X."/>
            <person name="Li J."/>
            <person name="Curtis N.E."/>
            <person name="Altenburger A."/>
            <person name="Shibata T."/>
            <person name="Feng M."/>
            <person name="Maeda T."/>
            <person name="Schwartz J.A."/>
            <person name="Shigenobu S."/>
            <person name="Lundholm N."/>
            <person name="Nishiyama T."/>
            <person name="Yang H."/>
            <person name="Hasebe M."/>
            <person name="Li S."/>
            <person name="Pierce S.K."/>
            <person name="Wang J."/>
        </authorList>
    </citation>
    <scope>NUCLEOTIDE SEQUENCE [LARGE SCALE GENOMIC DNA]</scope>
    <source>
        <strain evidence="3">EC2010</strain>
        <tissue evidence="3">Whole organism of an adult</tissue>
    </source>
</reference>
<accession>A0A433UCC3</accession>
<gene>
    <name evidence="3" type="ORF">EGW08_000655</name>
</gene>
<dbReference type="Proteomes" id="UP000271974">
    <property type="component" value="Unassembled WGS sequence"/>
</dbReference>
<dbReference type="EMBL" id="RQTK01000009">
    <property type="protein sequence ID" value="RUS91540.1"/>
    <property type="molecule type" value="Genomic_DNA"/>
</dbReference>
<feature type="region of interest" description="Disordered" evidence="1">
    <location>
        <begin position="273"/>
        <end position="294"/>
    </location>
</feature>
<keyword evidence="2" id="KW-1133">Transmembrane helix</keyword>
<organism evidence="3 4">
    <name type="scientific">Elysia chlorotica</name>
    <name type="common">Eastern emerald elysia</name>
    <name type="synonym">Sea slug</name>
    <dbReference type="NCBI Taxonomy" id="188477"/>
    <lineage>
        <taxon>Eukaryota</taxon>
        <taxon>Metazoa</taxon>
        <taxon>Spiralia</taxon>
        <taxon>Lophotrochozoa</taxon>
        <taxon>Mollusca</taxon>
        <taxon>Gastropoda</taxon>
        <taxon>Heterobranchia</taxon>
        <taxon>Euthyneura</taxon>
        <taxon>Panpulmonata</taxon>
        <taxon>Sacoglossa</taxon>
        <taxon>Placobranchoidea</taxon>
        <taxon>Plakobranchidae</taxon>
        <taxon>Elysia</taxon>
    </lineage>
</organism>
<feature type="non-terminal residue" evidence="3">
    <location>
        <position position="357"/>
    </location>
</feature>
<evidence type="ECO:0000256" key="2">
    <source>
        <dbReference type="SAM" id="Phobius"/>
    </source>
</evidence>
<feature type="transmembrane region" description="Helical" evidence="2">
    <location>
        <begin position="32"/>
        <end position="55"/>
    </location>
</feature>
<name>A0A433UCC3_ELYCH</name>
<dbReference type="OrthoDB" id="10657247at2759"/>
<dbReference type="SUPFAM" id="SSF81321">
    <property type="entry name" value="Family A G protein-coupled receptor-like"/>
    <property type="match status" value="1"/>
</dbReference>
<dbReference type="AlphaFoldDB" id="A0A433UCC3"/>
<dbReference type="Gene3D" id="1.20.1070.10">
    <property type="entry name" value="Rhodopsin 7-helix transmembrane proteins"/>
    <property type="match status" value="1"/>
</dbReference>
<evidence type="ECO:0000313" key="4">
    <source>
        <dbReference type="Proteomes" id="UP000271974"/>
    </source>
</evidence>
<proteinExistence type="predicted"/>
<feature type="region of interest" description="Disordered" evidence="1">
    <location>
        <begin position="132"/>
        <end position="165"/>
    </location>
</feature>
<keyword evidence="2" id="KW-0472">Membrane</keyword>
<feature type="transmembrane region" description="Helical" evidence="2">
    <location>
        <begin position="82"/>
        <end position="107"/>
    </location>
</feature>
<feature type="compositionally biased region" description="Basic and acidic residues" evidence="1">
    <location>
        <begin position="133"/>
        <end position="150"/>
    </location>
</feature>
<evidence type="ECO:0000256" key="1">
    <source>
        <dbReference type="SAM" id="MobiDB-lite"/>
    </source>
</evidence>
<keyword evidence="4" id="KW-1185">Reference proteome</keyword>
<sequence length="357" mass="39897">MRQLDAVTITLTRLIHLKCPFKTQIICSKFNYYALIVLIHMMVISIYGTFSLSILNHNHLDHYSSHPHSCYVMLSKEEAKHILYLITNVTINFLAPGCLLLAFNCMIAKEIIKMEEREQMLKAKPFAQLSGTERVRDDSKSDMGSEKVTKSDIGSGKVTMSDTASEKVSHSTINSSLNALEYELQGPSIMTSYTADRNASDAICSSPHSSKDMNYDTGEPVDFDGVFSGDWLLFQETEFKAQSKKKRRLCVKKVGYKRVNKSWMIRNFLKTEEDMSQNSSKRPKTSSSAIVSSGKATSASSEGTYISASTKVSSYAFVGLQIQRKPSIELEKTNPPVEKTNPPFENGNPPLEKTNPP</sequence>
<feature type="region of interest" description="Disordered" evidence="1">
    <location>
        <begin position="327"/>
        <end position="357"/>
    </location>
</feature>
<feature type="compositionally biased region" description="Polar residues" evidence="1">
    <location>
        <begin position="276"/>
        <end position="294"/>
    </location>
</feature>